<dbReference type="InterPro" id="IPR001360">
    <property type="entry name" value="Glyco_hydro_1"/>
</dbReference>
<dbReference type="GO" id="GO:0016052">
    <property type="term" value="P:carbohydrate catabolic process"/>
    <property type="evidence" value="ECO:0007669"/>
    <property type="project" value="TreeGrafter"/>
</dbReference>
<reference evidence="5 6" key="1">
    <citation type="journal article" date="2014" name="Genome Biol. Evol.">
        <title>Molecular evolution of the substrate utilization strategies and putative virulence factors in mosquito-associated Spiroplasma species.</title>
        <authorList>
            <person name="Chang T.H."/>
            <person name="Lo W.S."/>
            <person name="Ku C."/>
            <person name="Chen L.L."/>
            <person name="Kuo C.H."/>
        </authorList>
    </citation>
    <scope>NUCLEOTIDE SEQUENCE [LARGE SCALE GENOMIC DNA]</scope>
    <source>
        <strain evidence="5">AES-1</strain>
    </source>
</reference>
<dbReference type="SUPFAM" id="SSF51445">
    <property type="entry name" value="(Trans)glycosidases"/>
    <property type="match status" value="1"/>
</dbReference>
<accession>W6AFU6</accession>
<evidence type="ECO:0000256" key="4">
    <source>
        <dbReference type="RuleBase" id="RU003690"/>
    </source>
</evidence>
<dbReference type="GO" id="GO:0008422">
    <property type="term" value="F:beta-glucosidase activity"/>
    <property type="evidence" value="ECO:0007669"/>
    <property type="project" value="TreeGrafter"/>
</dbReference>
<dbReference type="EMBL" id="CP006681">
    <property type="protein sequence ID" value="AHI52584.1"/>
    <property type="molecule type" value="Genomic_DNA"/>
</dbReference>
<dbReference type="KEGG" id="scq:SCULI_v1c02430"/>
<dbReference type="eggNOG" id="COG2723">
    <property type="taxonomic scope" value="Bacteria"/>
</dbReference>
<evidence type="ECO:0000313" key="6">
    <source>
        <dbReference type="Proteomes" id="UP000019267"/>
    </source>
</evidence>
<dbReference type="HOGENOM" id="CLU_001859_0_1_14"/>
<dbReference type="Pfam" id="PF00232">
    <property type="entry name" value="Glyco_hydro_1"/>
    <property type="match status" value="1"/>
</dbReference>
<dbReference type="GO" id="GO:0005829">
    <property type="term" value="C:cytosol"/>
    <property type="evidence" value="ECO:0007669"/>
    <property type="project" value="TreeGrafter"/>
</dbReference>
<organism evidence="5 6">
    <name type="scientific">Spiroplasma culicicola AES-1</name>
    <dbReference type="NCBI Taxonomy" id="1276246"/>
    <lineage>
        <taxon>Bacteria</taxon>
        <taxon>Bacillati</taxon>
        <taxon>Mycoplasmatota</taxon>
        <taxon>Mollicutes</taxon>
        <taxon>Entomoplasmatales</taxon>
        <taxon>Spiroplasmataceae</taxon>
        <taxon>Spiroplasma</taxon>
    </lineage>
</organism>
<proteinExistence type="inferred from homology"/>
<keyword evidence="6" id="KW-1185">Reference proteome</keyword>
<dbReference type="Gene3D" id="3.20.20.80">
    <property type="entry name" value="Glycosidases"/>
    <property type="match status" value="1"/>
</dbReference>
<evidence type="ECO:0000256" key="1">
    <source>
        <dbReference type="ARBA" id="ARBA00010838"/>
    </source>
</evidence>
<dbReference type="AlphaFoldDB" id="W6AFU6"/>
<sequence length="495" mass="58698">MKDNKFLFSASTCAFQIEGARNLGGRTDSIWDEFTKRNFTIPPVGVAKREINSIEVAADFYHKYKTDVRIMKKLGLNAFVYNMDWTRIFPWDSTTINPEGIKFYIDLFEQLTNAGIKPIPILYHWDTPMWAQLQGGFENRDIVEWFRTYAKTCFKYLGKYTDTWFVNDENSTFTQSAYLSDYLPPARNDKTAFVKALHNLNLTAAVAKEEFELAKVAQYLNKDAILGIDHDWNPAIDYEGDQNSVAVKQYNEWWMKLFLDPNLKGQYPQCFYDYIAEHKIKFEIPVQDLEYLKKHKLDFIGWNYYRPIYVSKNEHQDNKQKFIAPPSESHLKELTFVYPKDCDYTKWNWLIDESRLVSGAIELSQRYGKDIPIMIIENGMGDFDDKSQSMIKDYDRIDYLKRHIREVLKAREFVNMIGYSLWTYCDIYSPSGGYRKDYGLVSVNFNSPLRTRKPKLSYVWYQNVIKNEGKELEFDKKYLENEYQKILDEWDIFYQ</sequence>
<dbReference type="PATRIC" id="fig|1276246.3.peg.242"/>
<comment type="similarity">
    <text evidence="1 4">Belongs to the glycosyl hydrolase 1 family.</text>
</comment>
<dbReference type="InterPro" id="IPR017853">
    <property type="entry name" value="GH"/>
</dbReference>
<name>W6AFU6_9MOLU</name>
<evidence type="ECO:0000256" key="3">
    <source>
        <dbReference type="ARBA" id="ARBA00023295"/>
    </source>
</evidence>
<keyword evidence="3" id="KW-0326">Glycosidase</keyword>
<keyword evidence="2" id="KW-0378">Hydrolase</keyword>
<dbReference type="STRING" id="1276246.SCULI_v1c02430"/>
<gene>
    <name evidence="5" type="primary">bglC</name>
    <name evidence="5" type="ORF">SCULI_v1c02430</name>
</gene>
<dbReference type="RefSeq" id="WP_025362826.1">
    <property type="nucleotide sequence ID" value="NZ_CP006681.1"/>
</dbReference>
<evidence type="ECO:0000313" key="5">
    <source>
        <dbReference type="EMBL" id="AHI52584.1"/>
    </source>
</evidence>
<dbReference type="OrthoDB" id="391810at2"/>
<dbReference type="PRINTS" id="PR00131">
    <property type="entry name" value="GLHYDRLASE1"/>
</dbReference>
<dbReference type="Proteomes" id="UP000019267">
    <property type="component" value="Chromosome"/>
</dbReference>
<dbReference type="PANTHER" id="PTHR10353:SF36">
    <property type="entry name" value="LP05116P"/>
    <property type="match status" value="1"/>
</dbReference>
<protein>
    <submittedName>
        <fullName evidence="5">Aryl-phospho-beta-d-glucosidase</fullName>
    </submittedName>
</protein>
<dbReference type="PANTHER" id="PTHR10353">
    <property type="entry name" value="GLYCOSYL HYDROLASE"/>
    <property type="match status" value="1"/>
</dbReference>
<evidence type="ECO:0000256" key="2">
    <source>
        <dbReference type="ARBA" id="ARBA00022801"/>
    </source>
</evidence>